<evidence type="ECO:0000256" key="4">
    <source>
        <dbReference type="ARBA" id="ARBA00012731"/>
    </source>
</evidence>
<accession>R4XEG1</accession>
<dbReference type="Pfam" id="PF21404">
    <property type="entry name" value="AMG1_III"/>
    <property type="match status" value="1"/>
</dbReference>
<dbReference type="GO" id="GO:0000287">
    <property type="term" value="F:magnesium ion binding"/>
    <property type="evidence" value="ECO:0007669"/>
    <property type="project" value="InterPro"/>
</dbReference>
<evidence type="ECO:0000313" key="21">
    <source>
        <dbReference type="Proteomes" id="UP000013776"/>
    </source>
</evidence>
<dbReference type="Pfam" id="PF02878">
    <property type="entry name" value="PGM_PMM_I"/>
    <property type="match status" value="2"/>
</dbReference>
<evidence type="ECO:0000256" key="9">
    <source>
        <dbReference type="ARBA" id="ARBA00023277"/>
    </source>
</evidence>
<dbReference type="InterPro" id="IPR016066">
    <property type="entry name" value="A-D-PHexomutase_CS"/>
</dbReference>
<comment type="similarity">
    <text evidence="3 12">Belongs to the phosphohexose mutase family.</text>
</comment>
<dbReference type="OrthoDB" id="1928at2759"/>
<evidence type="ECO:0000256" key="12">
    <source>
        <dbReference type="PIRNR" id="PIRNR016408"/>
    </source>
</evidence>
<evidence type="ECO:0000256" key="11">
    <source>
        <dbReference type="ARBA" id="ARBA00032065"/>
    </source>
</evidence>
<dbReference type="EMBL" id="CAHR02000214">
    <property type="protein sequence ID" value="CCG84227.1"/>
    <property type="molecule type" value="Genomic_DNA"/>
</dbReference>
<dbReference type="PANTHER" id="PTHR45955">
    <property type="entry name" value="PHOSPHOACETYLGLUCOSAMINE MUTASE"/>
    <property type="match status" value="1"/>
</dbReference>
<dbReference type="FunFam" id="3.30.310.50:FF:000003">
    <property type="entry name" value="Phosphoacetylglucosamine mutase"/>
    <property type="match status" value="1"/>
</dbReference>
<feature type="binding site" evidence="14">
    <location>
        <begin position="518"/>
        <end position="522"/>
    </location>
    <ligand>
        <name>substrate</name>
    </ligand>
</feature>
<dbReference type="AlphaFoldDB" id="R4XEG1"/>
<comment type="catalytic activity">
    <reaction evidence="1 12">
        <text>N-acetyl-alpha-D-glucosamine 1-phosphate = N-acetyl-D-glucosamine 6-phosphate</text>
        <dbReference type="Rhea" id="RHEA:23804"/>
        <dbReference type="ChEBI" id="CHEBI:57513"/>
        <dbReference type="ChEBI" id="CHEBI:57776"/>
        <dbReference type="EC" id="5.4.2.3"/>
    </reaction>
</comment>
<evidence type="ECO:0000259" key="17">
    <source>
        <dbReference type="Pfam" id="PF02878"/>
    </source>
</evidence>
<feature type="domain" description="Phosphoacetylglucosamine mutase AMG1" evidence="18">
    <location>
        <begin position="320"/>
        <end position="457"/>
    </location>
</feature>
<dbReference type="SUPFAM" id="SSF53738">
    <property type="entry name" value="Phosphoglucomutase, first 3 domains"/>
    <property type="match status" value="4"/>
</dbReference>
<dbReference type="InterPro" id="IPR005843">
    <property type="entry name" value="A-D-PHexomutase_C"/>
</dbReference>
<evidence type="ECO:0000256" key="7">
    <source>
        <dbReference type="ARBA" id="ARBA00022842"/>
    </source>
</evidence>
<dbReference type="VEuPathDB" id="FungiDB:TAPDE_004634"/>
<dbReference type="UniPathway" id="UPA00113">
    <property type="reaction ID" value="UER00530"/>
</dbReference>
<feature type="domain" description="Alpha-D-phosphohexomutase alpha/beta/alpha" evidence="17">
    <location>
        <begin position="75"/>
        <end position="114"/>
    </location>
</feature>
<evidence type="ECO:0000256" key="3">
    <source>
        <dbReference type="ARBA" id="ARBA00010231"/>
    </source>
</evidence>
<dbReference type="CDD" id="cd03086">
    <property type="entry name" value="PGM3"/>
    <property type="match status" value="1"/>
</dbReference>
<gene>
    <name evidence="20" type="ORF">TAPDE_004634</name>
</gene>
<dbReference type="eggNOG" id="KOG2537">
    <property type="taxonomic scope" value="Eukaryota"/>
</dbReference>
<comment type="caution">
    <text evidence="20">The sequence shown here is derived from an EMBL/GenBank/DDBJ whole genome shotgun (WGS) entry which is preliminary data.</text>
</comment>
<dbReference type="InterPro" id="IPR005844">
    <property type="entry name" value="A-D-PHexomutase_a/b/a-I"/>
</dbReference>
<dbReference type="InterPro" id="IPR049022">
    <property type="entry name" value="AMG1_III"/>
</dbReference>
<evidence type="ECO:0000256" key="2">
    <source>
        <dbReference type="ARBA" id="ARBA00004865"/>
    </source>
</evidence>
<comment type="function">
    <text evidence="12">Catalyzes the conversion of GlcNAc-6-P into GlcNAc-1-P during the synthesis of uridine diphosphate/UDP-GlcNAc, which is a biosynthetic precursor of chitin and also supplies the amino sugars for N-linked oligosaccharides of glycoproteins.</text>
</comment>
<dbReference type="GO" id="GO:0005975">
    <property type="term" value="P:carbohydrate metabolic process"/>
    <property type="evidence" value="ECO:0007669"/>
    <property type="project" value="InterPro"/>
</dbReference>
<feature type="binding site" description="via phosphate group" evidence="15">
    <location>
        <position position="82"/>
    </location>
    <ligand>
        <name>Mg(2+)</name>
        <dbReference type="ChEBI" id="CHEBI:18420"/>
    </ligand>
</feature>
<dbReference type="PANTHER" id="PTHR45955:SF1">
    <property type="entry name" value="PHOSPHOACETYLGLUCOSAMINE MUTASE"/>
    <property type="match status" value="1"/>
</dbReference>
<feature type="domain" description="Phosphoacetylglucosamine mutase AMG1" evidence="19">
    <location>
        <begin position="222"/>
        <end position="304"/>
    </location>
</feature>
<keyword evidence="5" id="KW-0597">Phosphoprotein</keyword>
<evidence type="ECO:0000256" key="14">
    <source>
        <dbReference type="PIRSR" id="PIRSR016408-2"/>
    </source>
</evidence>
<dbReference type="InterPro" id="IPR036900">
    <property type="entry name" value="A-D-PHexomutase_C_sf"/>
</dbReference>
<keyword evidence="8 12" id="KW-0413">Isomerase</keyword>
<name>R4XEG1_TAPDE</name>
<reference evidence="20 21" key="1">
    <citation type="journal article" date="2013" name="MBio">
        <title>Genome sequencing of the plant pathogen Taphrina deformans, the causal agent of peach leaf curl.</title>
        <authorList>
            <person name="Cisse O.H."/>
            <person name="Almeida J.M.G.C.F."/>
            <person name="Fonseca A."/>
            <person name="Kumar A.A."/>
            <person name="Salojaervi J."/>
            <person name="Overmyer K."/>
            <person name="Hauser P.M."/>
            <person name="Pagni M."/>
        </authorList>
    </citation>
    <scope>NUCLEOTIDE SEQUENCE [LARGE SCALE GENOMIC DNA]</scope>
    <source>
        <strain evidence="21">PYCC 5710 / ATCC 11124 / CBS 356.35 / IMI 108563 / JCM 9778 / NBRC 8474</strain>
    </source>
</reference>
<sequence>MGKWDAVTSASAKHPKPEAQNYTYGTAGFRTKYNHPQSLSSTYLTWCRADLLDSVVFRVGLLAILRSKKLQGQVIGVMITASHNPAHDNGVKVVDPQGDMLEASWEAHATALANAGDDKALTKVLDTIIDKYKIDLGIEANVIYARDTRPSSIPLAQSLADGINSLGGQSTDFGLKTTPQLHYLVRCVNTENTPASYGEPSEHGYYLKLATAFRTLMKGKPKAEKIYIDCANGVGAPKLRDFKKLVGDDLFDIEVINDDIEDPSKLNKDCGADYVKTQQSLPPGSDVPKGARCASFDGDADRLVYYYTDAGENGRFHLLDGDKIATLAATFIKDLVEQANIDIGVGVVQTAYANGSSTTFLTKTLGLPVTCTPTGVKYLHHAAQRYDIGVYFEANGHGTVLFSPATVELLIKHEAQSPAQQSALSRLRALSDLINQTVGDALSDLLLVEAILAHKGWSGSEWNSCYKDLPNRLVRAVVQDQTIYKTTDAERRLVAPAGVQEQIDQLCAKYKEARAFVRPSGTEPCVRVYCEARERSEMDHIALTIASWLEKDS</sequence>
<dbReference type="InterPro" id="IPR016657">
    <property type="entry name" value="PAGM"/>
</dbReference>
<dbReference type="Pfam" id="PF00408">
    <property type="entry name" value="PGM_PMM_IV"/>
    <property type="match status" value="1"/>
</dbReference>
<evidence type="ECO:0000256" key="1">
    <source>
        <dbReference type="ARBA" id="ARBA00000558"/>
    </source>
</evidence>
<dbReference type="Gene3D" id="3.30.310.50">
    <property type="entry name" value="Alpha-D-phosphohexomutase, C-terminal domain"/>
    <property type="match status" value="1"/>
</dbReference>
<keyword evidence="9" id="KW-0119">Carbohydrate metabolism</keyword>
<keyword evidence="7 12" id="KW-0460">Magnesium</keyword>
<feature type="binding site" evidence="14">
    <location>
        <begin position="393"/>
        <end position="395"/>
    </location>
    <ligand>
        <name>substrate</name>
    </ligand>
</feature>
<dbReference type="GO" id="GO:0006048">
    <property type="term" value="P:UDP-N-acetylglucosamine biosynthetic process"/>
    <property type="evidence" value="ECO:0007669"/>
    <property type="project" value="UniProtKB-UniRule"/>
</dbReference>
<evidence type="ECO:0000256" key="5">
    <source>
        <dbReference type="ARBA" id="ARBA00022553"/>
    </source>
</evidence>
<dbReference type="Proteomes" id="UP000013776">
    <property type="component" value="Unassembled WGS sequence"/>
</dbReference>
<keyword evidence="21" id="KW-1185">Reference proteome</keyword>
<feature type="domain" description="Alpha-D-phosphohexomutase C-terminal" evidence="16">
    <location>
        <begin position="493"/>
        <end position="546"/>
    </location>
</feature>
<keyword evidence="6 12" id="KW-0479">Metal-binding</keyword>
<dbReference type="PROSITE" id="PS00710">
    <property type="entry name" value="PGM_PMM"/>
    <property type="match status" value="1"/>
</dbReference>
<evidence type="ECO:0000256" key="13">
    <source>
        <dbReference type="PIRSR" id="PIRSR016408-1"/>
    </source>
</evidence>
<organism evidence="20 21">
    <name type="scientific">Taphrina deformans (strain PYCC 5710 / ATCC 11124 / CBS 356.35 / IMI 108563 / JCM 9778 / NBRC 8474)</name>
    <name type="common">Peach leaf curl fungus</name>
    <name type="synonym">Lalaria deformans</name>
    <dbReference type="NCBI Taxonomy" id="1097556"/>
    <lineage>
        <taxon>Eukaryota</taxon>
        <taxon>Fungi</taxon>
        <taxon>Dikarya</taxon>
        <taxon>Ascomycota</taxon>
        <taxon>Taphrinomycotina</taxon>
        <taxon>Taphrinomycetes</taxon>
        <taxon>Taphrinales</taxon>
        <taxon>Taphrinaceae</taxon>
        <taxon>Taphrina</taxon>
    </lineage>
</organism>
<feature type="binding site" evidence="15">
    <location>
        <position position="299"/>
    </location>
    <ligand>
        <name>Mg(2+)</name>
        <dbReference type="ChEBI" id="CHEBI:18420"/>
    </ligand>
</feature>
<dbReference type="InterPro" id="IPR016055">
    <property type="entry name" value="A-D-PHexomutase_a/b/a-I/II/III"/>
</dbReference>
<dbReference type="PIRSF" id="PIRSF016408">
    <property type="entry name" value="PAGM"/>
    <property type="match status" value="1"/>
</dbReference>
<comment type="pathway">
    <text evidence="2 12">Nucleotide-sugar biosynthesis; UDP-N-acetyl-alpha-D-glucosamine biosynthesis; N-acetyl-alpha-D-glucosamine 1-phosphate from alpha-D-glucosamine 6-phosphate (route I): step 2/2.</text>
</comment>
<feature type="domain" description="Alpha-D-phosphohexomutase alpha/beta/alpha" evidence="17">
    <location>
        <begin position="137"/>
        <end position="190"/>
    </location>
</feature>
<feature type="active site" description="Phosphoserine intermediate" evidence="13">
    <location>
        <position position="82"/>
    </location>
</feature>
<dbReference type="STRING" id="1097556.R4XEG1"/>
<evidence type="ECO:0000256" key="8">
    <source>
        <dbReference type="ARBA" id="ARBA00023235"/>
    </source>
</evidence>
<dbReference type="GO" id="GO:0004610">
    <property type="term" value="F:phosphoacetylglucosamine mutase activity"/>
    <property type="evidence" value="ECO:0007669"/>
    <property type="project" value="UniProtKB-UniRule"/>
</dbReference>
<evidence type="ECO:0000259" key="18">
    <source>
        <dbReference type="Pfam" id="PF21404"/>
    </source>
</evidence>
<feature type="binding site" evidence="14">
    <location>
        <position position="527"/>
    </location>
    <ligand>
        <name>substrate</name>
    </ligand>
</feature>
<comment type="cofactor">
    <cofactor evidence="12 15">
        <name>Mg(2+)</name>
        <dbReference type="ChEBI" id="CHEBI:18420"/>
    </cofactor>
    <text evidence="12 15">Binds 1 Mg(2+) ion per subunit.</text>
</comment>
<evidence type="ECO:0000256" key="10">
    <source>
        <dbReference type="ARBA" id="ARBA00031926"/>
    </source>
</evidence>
<evidence type="ECO:0000256" key="6">
    <source>
        <dbReference type="ARBA" id="ARBA00022723"/>
    </source>
</evidence>
<feature type="binding site" evidence="15">
    <location>
        <position position="297"/>
    </location>
    <ligand>
        <name>Mg(2+)</name>
        <dbReference type="ChEBI" id="CHEBI:18420"/>
    </ligand>
</feature>
<dbReference type="Pfam" id="PF21405">
    <property type="entry name" value="AMG1_II"/>
    <property type="match status" value="1"/>
</dbReference>
<evidence type="ECO:0000256" key="15">
    <source>
        <dbReference type="PIRSR" id="PIRSR016408-3"/>
    </source>
</evidence>
<dbReference type="Gene3D" id="3.40.120.10">
    <property type="entry name" value="Alpha-D-Glucose-1,6-Bisphosphate, subunit A, domain 3"/>
    <property type="match status" value="2"/>
</dbReference>
<protein>
    <recommendedName>
        <fullName evidence="4 12">Phosphoacetylglucosamine mutase</fullName>
        <shortName evidence="12">PAGM</shortName>
        <ecNumber evidence="4 12">5.4.2.3</ecNumber>
    </recommendedName>
    <alternativeName>
        <fullName evidence="11 12">Acetylglucosamine phosphomutase</fullName>
    </alternativeName>
    <alternativeName>
        <fullName evidence="10 12">N-acetylglucosamine-phosphate mutase</fullName>
    </alternativeName>
</protein>
<evidence type="ECO:0000259" key="16">
    <source>
        <dbReference type="Pfam" id="PF00408"/>
    </source>
</evidence>
<dbReference type="InterPro" id="IPR049023">
    <property type="entry name" value="AMG1_II"/>
</dbReference>
<dbReference type="FunFam" id="3.40.120.10:FF:000023">
    <property type="entry name" value="Phosphoacetylglucosamine mutase"/>
    <property type="match status" value="1"/>
</dbReference>
<evidence type="ECO:0000259" key="19">
    <source>
        <dbReference type="Pfam" id="PF21405"/>
    </source>
</evidence>
<dbReference type="EC" id="5.4.2.3" evidence="4 12"/>
<dbReference type="FunFam" id="3.40.120.10:FF:000038">
    <property type="entry name" value="Phosphoacetylglucosamine mutase"/>
    <property type="match status" value="1"/>
</dbReference>
<dbReference type="SUPFAM" id="SSF55957">
    <property type="entry name" value="Phosphoglucomutase, C-terminal domain"/>
    <property type="match status" value="1"/>
</dbReference>
<proteinExistence type="inferred from homology"/>
<feature type="binding site" evidence="15">
    <location>
        <position position="301"/>
    </location>
    <ligand>
        <name>Mg(2+)</name>
        <dbReference type="ChEBI" id="CHEBI:18420"/>
    </ligand>
</feature>
<evidence type="ECO:0000313" key="20">
    <source>
        <dbReference type="EMBL" id="CCG84227.1"/>
    </source>
</evidence>